<sequence length="217" mass="23697">MLRALQTLNTPTVANAIETFNLRPRNQGFMDASVRCMLPGLGVMVGYAVTAKIRAAEPPAPGAAVPRRRMWEYILSIPEPRVVVIQDLDDPPVGSFWGEVNANIHRALGCVGTVTNGGVRDLDEVEQLGFHLFASQVHVSHAYVHVVEIGTPVEVGGLTVHPGDLLHGDKHGVIQIPLEIAPDLFRAAKEVEARERRIIEVCQSPDFSIEKLSELYG</sequence>
<feature type="binding site" evidence="5">
    <location>
        <position position="120"/>
    </location>
    <ligand>
        <name>substrate</name>
    </ligand>
</feature>
<dbReference type="Pfam" id="PF03737">
    <property type="entry name" value="RraA-like"/>
    <property type="match status" value="1"/>
</dbReference>
<gene>
    <name evidence="6" type="ORF">ENP13_03315</name>
</gene>
<dbReference type="GO" id="GO:0046872">
    <property type="term" value="F:metal ion binding"/>
    <property type="evidence" value="ECO:0007669"/>
    <property type="project" value="UniProtKB-KW"/>
</dbReference>
<evidence type="ECO:0000256" key="1">
    <source>
        <dbReference type="ARBA" id="ARBA00001968"/>
    </source>
</evidence>
<dbReference type="CDD" id="cd16841">
    <property type="entry name" value="RraA_family"/>
    <property type="match status" value="1"/>
</dbReference>
<reference evidence="6" key="1">
    <citation type="journal article" date="2020" name="mSystems">
        <title>Genome- and Community-Level Interaction Insights into Carbon Utilization and Element Cycling Functions of Hydrothermarchaeota in Hydrothermal Sediment.</title>
        <authorList>
            <person name="Zhou Z."/>
            <person name="Liu Y."/>
            <person name="Xu W."/>
            <person name="Pan J."/>
            <person name="Luo Z.H."/>
            <person name="Li M."/>
        </authorList>
    </citation>
    <scope>NUCLEOTIDE SEQUENCE [LARGE SCALE GENOMIC DNA]</scope>
    <source>
        <strain evidence="6">SpSt-192</strain>
    </source>
</reference>
<comment type="cofactor">
    <cofactor evidence="1">
        <name>a divalent metal cation</name>
        <dbReference type="ChEBI" id="CHEBI:60240"/>
    </cofactor>
</comment>
<dbReference type="PANTHER" id="PTHR33254">
    <property type="entry name" value="4-HYDROXY-4-METHYL-2-OXOGLUTARATE ALDOLASE 3-RELATED"/>
    <property type="match status" value="1"/>
</dbReference>
<protein>
    <recommendedName>
        <fullName evidence="2">Putative 4-hydroxy-4-methyl-2-oxoglutarate aldolase</fullName>
    </recommendedName>
    <alternativeName>
        <fullName evidence="3">Regulator of ribonuclease activity homolog</fullName>
    </alternativeName>
    <alternativeName>
        <fullName evidence="4">RraA-like protein</fullName>
    </alternativeName>
</protein>
<organism evidence="6">
    <name type="scientific">Thermorudis sp</name>
    <dbReference type="NCBI Taxonomy" id="1969470"/>
    <lineage>
        <taxon>Bacteria</taxon>
        <taxon>Pseudomonadati</taxon>
        <taxon>Thermomicrobiota</taxon>
        <taxon>Thermomicrobia</taxon>
        <taxon>Thermomicrobia incertae sedis</taxon>
        <taxon>Thermorudis</taxon>
    </lineage>
</organism>
<keyword evidence="5" id="KW-0460">Magnesium</keyword>
<name>A0A7C3ALJ9_9BACT</name>
<comment type="cofactor">
    <cofactor evidence="5">
        <name>Mg(2+)</name>
        <dbReference type="ChEBI" id="CHEBI:18420"/>
    </cofactor>
</comment>
<keyword evidence="5" id="KW-0479">Metal-binding</keyword>
<evidence type="ECO:0000256" key="3">
    <source>
        <dbReference type="ARBA" id="ARBA00029596"/>
    </source>
</evidence>
<dbReference type="SUPFAM" id="SSF89562">
    <property type="entry name" value="RraA-like"/>
    <property type="match status" value="1"/>
</dbReference>
<dbReference type="PANTHER" id="PTHR33254:SF4">
    <property type="entry name" value="4-HYDROXY-4-METHYL-2-OXOGLUTARATE ALDOLASE 3-RELATED"/>
    <property type="match status" value="1"/>
</dbReference>
<dbReference type="InterPro" id="IPR036704">
    <property type="entry name" value="RraA/RraA-like_sf"/>
</dbReference>
<accession>A0A7C3ALJ9</accession>
<feature type="binding site" evidence="5">
    <location>
        <position position="121"/>
    </location>
    <ligand>
        <name>Mg(2+)</name>
        <dbReference type="ChEBI" id="CHEBI:18420"/>
    </ligand>
</feature>
<evidence type="ECO:0000256" key="4">
    <source>
        <dbReference type="ARBA" id="ARBA00030169"/>
    </source>
</evidence>
<evidence type="ECO:0000313" key="6">
    <source>
        <dbReference type="EMBL" id="HEX70256.1"/>
    </source>
</evidence>
<dbReference type="InterPro" id="IPR005493">
    <property type="entry name" value="RraA/RraA-like"/>
</dbReference>
<dbReference type="AlphaFoldDB" id="A0A7C3ALJ9"/>
<dbReference type="EMBL" id="DSID01000258">
    <property type="protein sequence ID" value="HEX70256.1"/>
    <property type="molecule type" value="Genomic_DNA"/>
</dbReference>
<evidence type="ECO:0000256" key="5">
    <source>
        <dbReference type="PIRSR" id="PIRSR605493-1"/>
    </source>
</evidence>
<proteinExistence type="predicted"/>
<evidence type="ECO:0000256" key="2">
    <source>
        <dbReference type="ARBA" id="ARBA00016549"/>
    </source>
</evidence>
<dbReference type="Gene3D" id="3.50.30.40">
    <property type="entry name" value="Ribonuclease E inhibitor RraA/RraA-like"/>
    <property type="match status" value="1"/>
</dbReference>
<comment type="caution">
    <text evidence="6">The sequence shown here is derived from an EMBL/GenBank/DDBJ whole genome shotgun (WGS) entry which is preliminary data.</text>
</comment>